<dbReference type="GO" id="GO:0005737">
    <property type="term" value="C:cytoplasm"/>
    <property type="evidence" value="ECO:0000318"/>
    <property type="project" value="GO_Central"/>
</dbReference>
<dbReference type="Gene3D" id="3.80.10.10">
    <property type="entry name" value="Ribonuclease Inhibitor"/>
    <property type="match status" value="1"/>
</dbReference>
<organism evidence="7 8">
    <name type="scientific">Amborella trichopoda</name>
    <dbReference type="NCBI Taxonomy" id="13333"/>
    <lineage>
        <taxon>Eukaryota</taxon>
        <taxon>Viridiplantae</taxon>
        <taxon>Streptophyta</taxon>
        <taxon>Embryophyta</taxon>
        <taxon>Tracheophyta</taxon>
        <taxon>Spermatophyta</taxon>
        <taxon>Magnoliopsida</taxon>
        <taxon>Amborellales</taxon>
        <taxon>Amborellaceae</taxon>
        <taxon>Amborella</taxon>
    </lineage>
</organism>
<dbReference type="STRING" id="13333.U5CML1"/>
<proteinExistence type="inferred from homology"/>
<dbReference type="HOGENOM" id="CLU_024090_0_0_1"/>
<accession>U5CML1</accession>
<dbReference type="EC" id="2.5.1.60" evidence="6"/>
<dbReference type="GO" id="GO:0006888">
    <property type="term" value="P:endoplasmic reticulum to Golgi vesicle-mediated transport"/>
    <property type="evidence" value="ECO:0000318"/>
    <property type="project" value="GO_Central"/>
</dbReference>
<dbReference type="GO" id="GO:0005968">
    <property type="term" value="C:Rab-protein geranylgeranyltransferase complex"/>
    <property type="evidence" value="ECO:0000318"/>
    <property type="project" value="GO_Central"/>
</dbReference>
<evidence type="ECO:0000256" key="6">
    <source>
        <dbReference type="RuleBase" id="RU367120"/>
    </source>
</evidence>
<comment type="function">
    <text evidence="6">Catalyzes the transfer of a geranyl-geranyl moiety from geranyl-geranyl pyrophosphate to cysteines occuring in specific C-terminal amino acid sequences.</text>
</comment>
<dbReference type="Gramene" id="ERN14381">
    <property type="protein sequence ID" value="ERN14381"/>
    <property type="gene ID" value="AMTR_s00033p00228890"/>
</dbReference>
<dbReference type="KEGG" id="atr:18442637"/>
<comment type="catalytic activity">
    <reaction evidence="5 6">
        <text>geranylgeranyl diphosphate + L-cysteinyl-[protein] = S-geranylgeranyl-L-cysteinyl-[protein] + diphosphate</text>
        <dbReference type="Rhea" id="RHEA:21240"/>
        <dbReference type="Rhea" id="RHEA-COMP:10131"/>
        <dbReference type="Rhea" id="RHEA-COMP:11537"/>
        <dbReference type="ChEBI" id="CHEBI:29950"/>
        <dbReference type="ChEBI" id="CHEBI:33019"/>
        <dbReference type="ChEBI" id="CHEBI:57533"/>
        <dbReference type="ChEBI" id="CHEBI:86021"/>
        <dbReference type="EC" id="2.5.1.60"/>
    </reaction>
</comment>
<dbReference type="Proteomes" id="UP000017836">
    <property type="component" value="Unassembled WGS sequence"/>
</dbReference>
<dbReference type="InterPro" id="IPR002088">
    <property type="entry name" value="Prenyl_trans_a"/>
</dbReference>
<comment type="similarity">
    <text evidence="1 6">Belongs to the protein prenyltransferase subunit alpha family.</text>
</comment>
<evidence type="ECO:0000256" key="5">
    <source>
        <dbReference type="ARBA" id="ARBA00047658"/>
    </source>
</evidence>
<keyword evidence="8" id="KW-1185">Reference proteome</keyword>
<dbReference type="SUPFAM" id="SSF48439">
    <property type="entry name" value="Protein prenylyltransferase"/>
    <property type="match status" value="1"/>
</dbReference>
<dbReference type="AlphaFoldDB" id="U5CML1"/>
<evidence type="ECO:0000313" key="7">
    <source>
        <dbReference type="EMBL" id="ERN14381.1"/>
    </source>
</evidence>
<dbReference type="GO" id="GO:0004663">
    <property type="term" value="F:Rab geranylgeranyltransferase activity"/>
    <property type="evidence" value="ECO:0007669"/>
    <property type="project" value="UniProtKB-UniRule"/>
</dbReference>
<dbReference type="PANTHER" id="PTHR11129">
    <property type="entry name" value="PROTEIN FARNESYLTRANSFERASE ALPHA SUBUNIT/RAB GERANYLGERANYL TRANSFERASE ALPHA SUBUNIT"/>
    <property type="match status" value="1"/>
</dbReference>
<dbReference type="OrthoDB" id="1658at2759"/>
<dbReference type="OMA" id="YNEIGSH"/>
<protein>
    <recommendedName>
        <fullName evidence="6">Geranylgeranyl transferase type-2 subunit alpha</fullName>
        <ecNumber evidence="6">2.5.1.60</ecNumber>
    </recommendedName>
    <alternativeName>
        <fullName evidence="6">Geranylgeranyl transferase type II subunit alpha</fullName>
    </alternativeName>
</protein>
<dbReference type="Gene3D" id="1.25.40.120">
    <property type="entry name" value="Protein prenylyltransferase"/>
    <property type="match status" value="1"/>
</dbReference>
<sequence>MHGRPRKPLKAEDDAKSIAKASKLRSLQNQFLNYHRNQIFSREALEVSAELVKINPEIYTAWNYRKIAVDKFLEAVSDPVLIKNIVDEELRVVENALKQNYKSYGAWHHRKWVLGKGFSSLDRELWLLDKFLEADSRNFHGWNHRRFVAALKNIKDEEEIKFSEEKINNDFSNYSAWHNHSRLLAQLVKRDSHGNFPNECGLSEESEKLLKSEYYLAHNALFCDPEDQAGWFNYLGLLDLTVAPKAPLLTASWPSHGSNLTLSSIVQPGFCTSNGCKTSISRERVFPLILYFNQAVEGVNNSTVTVSSTCIEKRHLNWRPLSTDGLGKSKSWITYMSVPDVANPLELCQFDVSVGDSQGIISLNGYHYGLPTKFEFKLNPSSSEYSRREVNHDMVVWKDECFTKFDSLILDLNLPLTTSSHQRIGVHNRVHATEWQLDTLKSGIDLFRCLLSITDCKIGRLTLARLLTSYNIMVDGFPCTSKGSQWEEVLDLFSSLLKMDPTHAHYYKDQHSMVLIEQVTSDRDTLLKHCWHHEKQTSIGSLSNVWLRLNNLSLSRIGSFERLLWVQMLDLSHNELRSIEGMESMQLLTCLNLSHNQFGSFTSLEPLKLINSLRVLDISHNEIGGHSIDTTRYTCSSPLTHAPGVTWDSKAFVGDQEVRSDNWELILIFKNMPLTQLDIAGNPGNYEKCRTILIKALPNLKWLDGVSVE</sequence>
<dbReference type="EMBL" id="KI392557">
    <property type="protein sequence ID" value="ERN14381.1"/>
    <property type="molecule type" value="Genomic_DNA"/>
</dbReference>
<evidence type="ECO:0000256" key="2">
    <source>
        <dbReference type="ARBA" id="ARBA00022602"/>
    </source>
</evidence>
<keyword evidence="3 6" id="KW-0808">Transferase</keyword>
<evidence type="ECO:0000256" key="4">
    <source>
        <dbReference type="ARBA" id="ARBA00022737"/>
    </source>
</evidence>
<dbReference type="PROSITE" id="PS51147">
    <property type="entry name" value="PFTA"/>
    <property type="match status" value="4"/>
</dbReference>
<dbReference type="Pfam" id="PF01239">
    <property type="entry name" value="PPTA"/>
    <property type="match status" value="4"/>
</dbReference>
<dbReference type="InterPro" id="IPR001611">
    <property type="entry name" value="Leu-rich_rpt"/>
</dbReference>
<keyword evidence="2 6" id="KW-0637">Prenyltransferase</keyword>
<evidence type="ECO:0000256" key="1">
    <source>
        <dbReference type="ARBA" id="ARBA00006734"/>
    </source>
</evidence>
<dbReference type="SUPFAM" id="SSF52058">
    <property type="entry name" value="L domain-like"/>
    <property type="match status" value="1"/>
</dbReference>
<name>U5CML1_AMBTC</name>
<dbReference type="Pfam" id="PF13516">
    <property type="entry name" value="LRR_6"/>
    <property type="match status" value="2"/>
</dbReference>
<keyword evidence="4" id="KW-0677">Repeat</keyword>
<dbReference type="InterPro" id="IPR032675">
    <property type="entry name" value="LRR_dom_sf"/>
</dbReference>
<gene>
    <name evidence="7" type="ORF">AMTR_s00033p00228890</name>
</gene>
<dbReference type="GO" id="GO:0097354">
    <property type="term" value="P:prenylation"/>
    <property type="evidence" value="ECO:0007669"/>
    <property type="project" value="UniProtKB-UniRule"/>
</dbReference>
<evidence type="ECO:0000313" key="8">
    <source>
        <dbReference type="Proteomes" id="UP000017836"/>
    </source>
</evidence>
<reference evidence="8" key="1">
    <citation type="journal article" date="2013" name="Science">
        <title>The Amborella genome and the evolution of flowering plants.</title>
        <authorList>
            <consortium name="Amborella Genome Project"/>
        </authorList>
    </citation>
    <scope>NUCLEOTIDE SEQUENCE [LARGE SCALE GENOMIC DNA]</scope>
</reference>
<dbReference type="eggNOG" id="KOG0529">
    <property type="taxonomic scope" value="Eukaryota"/>
</dbReference>
<evidence type="ECO:0000256" key="3">
    <source>
        <dbReference type="ARBA" id="ARBA00022679"/>
    </source>
</evidence>
<dbReference type="PANTHER" id="PTHR11129:SF2">
    <property type="entry name" value="GERANYLGERANYL TRANSFERASE TYPE-2 SUBUNIT ALPHA"/>
    <property type="match status" value="1"/>
</dbReference>
<dbReference type="PROSITE" id="PS51450">
    <property type="entry name" value="LRR"/>
    <property type="match status" value="2"/>
</dbReference>